<dbReference type="EMBL" id="JASPDQ010000007">
    <property type="protein sequence ID" value="MDK8601690.1"/>
    <property type="molecule type" value="Genomic_DNA"/>
</dbReference>
<accession>A0A0W1KJK4</accession>
<comment type="caution">
    <text evidence="1">The sequence shown here is derived from an EMBL/GenBank/DDBJ whole genome shotgun (WGS) entry which is preliminary data.</text>
</comment>
<evidence type="ECO:0000313" key="2">
    <source>
        <dbReference type="EMBL" id="MDK8601690.1"/>
    </source>
</evidence>
<sequence>MGAKGTRQKTPTTQALNSKDIGTTVVVTTLVHEVGEIMARVALDRNREVVGVLLPSMDSTEYPF</sequence>
<dbReference type="Proteomes" id="UP000054404">
    <property type="component" value="Unassembled WGS sequence"/>
</dbReference>
<dbReference type="PATRIC" id="fig|59561.3.peg.742"/>
<evidence type="ECO:0000313" key="3">
    <source>
        <dbReference type="Proteomes" id="UP000054404"/>
    </source>
</evidence>
<dbReference type="STRING" id="59561.AQZ59_00750"/>
<dbReference type="EMBL" id="LNIZ01000003">
    <property type="protein sequence ID" value="KTF04229.1"/>
    <property type="molecule type" value="Genomic_DNA"/>
</dbReference>
<evidence type="ECO:0000313" key="1">
    <source>
        <dbReference type="EMBL" id="KTF04229.1"/>
    </source>
</evidence>
<dbReference type="RefSeq" id="WP_062613266.1">
    <property type="nucleotide sequence ID" value="NZ_CALTZF010000002.1"/>
</dbReference>
<organism evidence="1 3">
    <name type="scientific">Trueperella bernardiae</name>
    <dbReference type="NCBI Taxonomy" id="59561"/>
    <lineage>
        <taxon>Bacteria</taxon>
        <taxon>Bacillati</taxon>
        <taxon>Actinomycetota</taxon>
        <taxon>Actinomycetes</taxon>
        <taxon>Actinomycetales</taxon>
        <taxon>Actinomycetaceae</taxon>
        <taxon>Trueperella</taxon>
    </lineage>
</organism>
<dbReference type="Proteomes" id="UP001225576">
    <property type="component" value="Unassembled WGS sequence"/>
</dbReference>
<keyword evidence="3" id="KW-1185">Reference proteome</keyword>
<name>A0A0W1KJK4_9ACTO</name>
<reference evidence="2" key="2">
    <citation type="submission" date="2023-05" db="EMBL/GenBank/DDBJ databases">
        <title>Genomic Catalog of Human Bladder Bacteria.</title>
        <authorList>
            <person name="Du J."/>
        </authorList>
    </citation>
    <scope>NUCLEOTIDE SEQUENCE</scope>
    <source>
        <strain evidence="2">UMB1304A</strain>
    </source>
</reference>
<dbReference type="AlphaFoldDB" id="A0A0W1KJK4"/>
<dbReference type="OrthoDB" id="3579809at2"/>
<protein>
    <submittedName>
        <fullName evidence="1">Uncharacterized protein</fullName>
    </submittedName>
</protein>
<reference evidence="1 3" key="1">
    <citation type="submission" date="2015-11" db="EMBL/GenBank/DDBJ databases">
        <title>Draft Genome Sequence of the Type Strain Trueperella bernardiae LCDC 89-0504T, Isolated from Blood Culture.</title>
        <authorList>
            <person name="Bernier A.-M."/>
            <person name="Bernard K."/>
        </authorList>
    </citation>
    <scope>NUCLEOTIDE SEQUENCE [LARGE SCALE GENOMIC DNA]</scope>
    <source>
        <strain evidence="1 3">LCDC 89-0504</strain>
    </source>
</reference>
<gene>
    <name evidence="1" type="ORF">AQZ59_00750</name>
    <name evidence="2" type="ORF">QP858_04335</name>
</gene>
<proteinExistence type="predicted"/>